<dbReference type="FunFam" id="3.90.550.10:FF:000092">
    <property type="entry name" value="Glycogenin 2"/>
    <property type="match status" value="1"/>
</dbReference>
<keyword evidence="7" id="KW-0320">Glycogen biosynthesis</keyword>
<evidence type="ECO:0000256" key="9">
    <source>
        <dbReference type="ARBA" id="ARBA00023211"/>
    </source>
</evidence>
<comment type="similarity">
    <text evidence="10">Belongs to the glycosyltransferase 8 family. Glycogenin subfamily.</text>
</comment>
<evidence type="ECO:0000256" key="13">
    <source>
        <dbReference type="ARBA" id="ARBA00047924"/>
    </source>
</evidence>
<evidence type="ECO:0000256" key="10">
    <source>
        <dbReference type="ARBA" id="ARBA00038162"/>
    </source>
</evidence>
<dbReference type="InterPro" id="IPR029044">
    <property type="entry name" value="Nucleotide-diphossugar_trans"/>
</dbReference>
<dbReference type="Gene3D" id="3.90.550.10">
    <property type="entry name" value="Spore Coat Polysaccharide Biosynthesis Protein SpsA, Chain A"/>
    <property type="match status" value="1"/>
</dbReference>
<evidence type="ECO:0000256" key="14">
    <source>
        <dbReference type="ARBA" id="ARBA00049637"/>
    </source>
</evidence>
<comment type="catalytic activity">
    <reaction evidence="12">
        <text>[1,4-alpha-D-glucosyl](n)-L-tyrosyl-[glycogenin] + UDP-alpha-D-glucose = [1,4-alpha-D-glucosyl](n+1)-L-tyrosyl-[glycogenin] + UDP + H(+)</text>
        <dbReference type="Rhea" id="RHEA:56560"/>
        <dbReference type="Rhea" id="RHEA-COMP:14606"/>
        <dbReference type="Rhea" id="RHEA-COMP:14607"/>
        <dbReference type="ChEBI" id="CHEBI:15378"/>
        <dbReference type="ChEBI" id="CHEBI:58223"/>
        <dbReference type="ChEBI" id="CHEBI:58885"/>
        <dbReference type="ChEBI" id="CHEBI:140574"/>
        <dbReference type="EC" id="2.4.1.186"/>
    </reaction>
    <physiologicalReaction direction="left-to-right" evidence="12">
        <dbReference type="Rhea" id="RHEA:56561"/>
    </physiologicalReaction>
</comment>
<comment type="cofactor">
    <cofactor evidence="1">
        <name>Mn(2+)</name>
        <dbReference type="ChEBI" id="CHEBI:29035"/>
    </cofactor>
</comment>
<dbReference type="GO" id="GO:0005737">
    <property type="term" value="C:cytoplasm"/>
    <property type="evidence" value="ECO:0007669"/>
    <property type="project" value="UniProtKB-SubCell"/>
</dbReference>
<evidence type="ECO:0000313" key="17">
    <source>
        <dbReference type="Proteomes" id="UP000694388"/>
    </source>
</evidence>
<sequence>MPTANEAFVTLVATEAYGRGALVLAESLRQHGTTRSLVALVTPQISPPFRYALGRVFDEVCEVDVTESCGAARLVLLQRPELGLSLAKLHCWSLTQYSKAVFMDADTMALSNIDELFEREEFSAAPDPAWPDCFNSGLFVFRPSHATHAALLTAATCLGSFDGGDQGLLNTFFSDWATKDITHHLPFIFNLAITSLYTCLPAFTQFGSKARVIHFLGAIKPWHWTYHSQHGTAIPPDSGAGPATGILGPLVTKWWLLYENSVAPLLEEGRQVTKSTTEPTELPLASTGCPDQVSGDLKQVLCCLWSVPHSQINLFIVMAFGKISHLPMALKNSMCSIKDSNSKVYLAVWVI</sequence>
<dbReference type="GO" id="GO:0008466">
    <property type="term" value="F:glycogenin glucosyltransferase activity"/>
    <property type="evidence" value="ECO:0007669"/>
    <property type="project" value="UniProtKB-EC"/>
</dbReference>
<dbReference type="InterPro" id="IPR050587">
    <property type="entry name" value="GNT1/Glycosyltrans_8"/>
</dbReference>
<comment type="subcellular location">
    <subcellularLocation>
        <location evidence="2">Cytoplasm</location>
    </subcellularLocation>
</comment>
<proteinExistence type="inferred from homology"/>
<dbReference type="Ensembl" id="ENSEBUT00000015184.1">
    <property type="protein sequence ID" value="ENSEBUP00000014608.1"/>
    <property type="gene ID" value="ENSEBUG00000009215.1"/>
</dbReference>
<dbReference type="CDD" id="cd02537">
    <property type="entry name" value="GT8_Glycogenin"/>
    <property type="match status" value="1"/>
</dbReference>
<evidence type="ECO:0000256" key="2">
    <source>
        <dbReference type="ARBA" id="ARBA00004496"/>
    </source>
</evidence>
<keyword evidence="9" id="KW-0464">Manganese</keyword>
<dbReference type="EC" id="2.4.1.186" evidence="11"/>
<evidence type="ECO:0000256" key="15">
    <source>
        <dbReference type="ARBA" id="ARBA00057883"/>
    </source>
</evidence>
<evidence type="ECO:0000256" key="8">
    <source>
        <dbReference type="ARBA" id="ARBA00023180"/>
    </source>
</evidence>
<evidence type="ECO:0000256" key="12">
    <source>
        <dbReference type="ARBA" id="ARBA00047374"/>
    </source>
</evidence>
<reference evidence="16" key="2">
    <citation type="submission" date="2025-09" db="UniProtKB">
        <authorList>
            <consortium name="Ensembl"/>
        </authorList>
    </citation>
    <scope>IDENTIFICATION</scope>
</reference>
<comment type="catalytic activity">
    <reaction evidence="13">
        <text>L-tyrosyl-[glycogenin] + UDP-alpha-D-glucose = alpha-D-glucosyl-L-tyrosyl-[glycogenin] + UDP + H(+)</text>
        <dbReference type="Rhea" id="RHEA:23360"/>
        <dbReference type="Rhea" id="RHEA-COMP:14604"/>
        <dbReference type="Rhea" id="RHEA-COMP:14605"/>
        <dbReference type="ChEBI" id="CHEBI:15378"/>
        <dbReference type="ChEBI" id="CHEBI:46858"/>
        <dbReference type="ChEBI" id="CHEBI:58223"/>
        <dbReference type="ChEBI" id="CHEBI:58885"/>
        <dbReference type="ChEBI" id="CHEBI:140573"/>
        <dbReference type="EC" id="2.4.1.186"/>
    </reaction>
    <physiologicalReaction direction="left-to-right" evidence="13">
        <dbReference type="Rhea" id="RHEA:23361"/>
    </physiologicalReaction>
</comment>
<comment type="function">
    <text evidence="15">Self-glucosylating initiator of glycogen synthesis. It catalyzes the formation of a short alpha (1,4)-glucosyl chain covalently attached via a glucose 1-O-tyrosyl linkage to internal tyrosine residues and these chains act as primers for the elongation reaction catalyzed by glycogen synthase.</text>
</comment>
<dbReference type="Proteomes" id="UP000694388">
    <property type="component" value="Unplaced"/>
</dbReference>
<evidence type="ECO:0000256" key="6">
    <source>
        <dbReference type="ARBA" id="ARBA00022723"/>
    </source>
</evidence>
<dbReference type="InterPro" id="IPR002495">
    <property type="entry name" value="Glyco_trans_8"/>
</dbReference>
<protein>
    <recommendedName>
        <fullName evidence="11">glycogenin glucosyltransferase</fullName>
        <ecNumber evidence="11">2.4.1.186</ecNumber>
    </recommendedName>
</protein>
<keyword evidence="6" id="KW-0479">Metal-binding</keyword>
<keyword evidence="5" id="KW-0808">Transferase</keyword>
<evidence type="ECO:0000256" key="1">
    <source>
        <dbReference type="ARBA" id="ARBA00001936"/>
    </source>
</evidence>
<reference evidence="16" key="1">
    <citation type="submission" date="2025-08" db="UniProtKB">
        <authorList>
            <consortium name="Ensembl"/>
        </authorList>
    </citation>
    <scope>IDENTIFICATION</scope>
</reference>
<accession>A0A8C4QF99</accession>
<keyword evidence="17" id="KW-1185">Reference proteome</keyword>
<keyword evidence="4" id="KW-0963">Cytoplasm</keyword>
<evidence type="ECO:0000256" key="5">
    <source>
        <dbReference type="ARBA" id="ARBA00022679"/>
    </source>
</evidence>
<dbReference type="GeneTree" id="ENSGT00940000161628"/>
<evidence type="ECO:0000256" key="11">
    <source>
        <dbReference type="ARBA" id="ARBA00038934"/>
    </source>
</evidence>
<evidence type="ECO:0000313" key="16">
    <source>
        <dbReference type="Ensembl" id="ENSEBUP00000014608.1"/>
    </source>
</evidence>
<dbReference type="Pfam" id="PF01501">
    <property type="entry name" value="Glyco_transf_8"/>
    <property type="match status" value="2"/>
</dbReference>
<evidence type="ECO:0000256" key="4">
    <source>
        <dbReference type="ARBA" id="ARBA00022490"/>
    </source>
</evidence>
<keyword evidence="8" id="KW-0325">Glycoprotein</keyword>
<evidence type="ECO:0000256" key="7">
    <source>
        <dbReference type="ARBA" id="ARBA00023056"/>
    </source>
</evidence>
<evidence type="ECO:0000256" key="3">
    <source>
        <dbReference type="ARBA" id="ARBA00004964"/>
    </source>
</evidence>
<name>A0A8C4QF99_EPTBU</name>
<comment type="pathway">
    <text evidence="3">Glycan biosynthesis; glycogen biosynthesis.</text>
</comment>
<dbReference type="PANTHER" id="PTHR11183">
    <property type="entry name" value="GLYCOGENIN SUBFAMILY MEMBER"/>
    <property type="match status" value="1"/>
</dbReference>
<dbReference type="SUPFAM" id="SSF53448">
    <property type="entry name" value="Nucleotide-diphospho-sugar transferases"/>
    <property type="match status" value="1"/>
</dbReference>
<comment type="function">
    <text evidence="14">Glycogenin participates in the glycogen biosynthetic process along with glycogen synthase and glycogen branching enzyme. It catalyzes the formation of a short alpha (1,4)-glucosyl chain covalently attached via a glucose 1-O-tyrosyl linkage to internal tyrosine residues and these chains act as primers for the elongation reaction catalyzed by glycogen synthase.</text>
</comment>
<dbReference type="AlphaFoldDB" id="A0A8C4QF99"/>
<dbReference type="GO" id="GO:0005978">
    <property type="term" value="P:glycogen biosynthetic process"/>
    <property type="evidence" value="ECO:0007669"/>
    <property type="project" value="UniProtKB-KW"/>
</dbReference>
<organism evidence="16 17">
    <name type="scientific">Eptatretus burgeri</name>
    <name type="common">Inshore hagfish</name>
    <dbReference type="NCBI Taxonomy" id="7764"/>
    <lineage>
        <taxon>Eukaryota</taxon>
        <taxon>Metazoa</taxon>
        <taxon>Chordata</taxon>
        <taxon>Craniata</taxon>
        <taxon>Vertebrata</taxon>
        <taxon>Cyclostomata</taxon>
        <taxon>Myxini</taxon>
        <taxon>Myxiniformes</taxon>
        <taxon>Myxinidae</taxon>
        <taxon>Eptatretinae</taxon>
        <taxon>Eptatretus</taxon>
    </lineage>
</organism>
<dbReference type="GO" id="GO:0046872">
    <property type="term" value="F:metal ion binding"/>
    <property type="evidence" value="ECO:0007669"/>
    <property type="project" value="UniProtKB-KW"/>
</dbReference>